<reference evidence="2" key="1">
    <citation type="journal article" date="2005" name="PLoS Biol.">
        <title>The genomes of Oryza sativa: a history of duplications.</title>
        <authorList>
            <person name="Yu J."/>
            <person name="Wang J."/>
            <person name="Lin W."/>
            <person name="Li S."/>
            <person name="Li H."/>
            <person name="Zhou J."/>
            <person name="Ni P."/>
            <person name="Dong W."/>
            <person name="Hu S."/>
            <person name="Zeng C."/>
            <person name="Zhang J."/>
            <person name="Zhang Y."/>
            <person name="Li R."/>
            <person name="Xu Z."/>
            <person name="Li S."/>
            <person name="Li X."/>
            <person name="Zheng H."/>
            <person name="Cong L."/>
            <person name="Lin L."/>
            <person name="Yin J."/>
            <person name="Geng J."/>
            <person name="Li G."/>
            <person name="Shi J."/>
            <person name="Liu J."/>
            <person name="Lv H."/>
            <person name="Li J."/>
            <person name="Wang J."/>
            <person name="Deng Y."/>
            <person name="Ran L."/>
            <person name="Shi X."/>
            <person name="Wang X."/>
            <person name="Wu Q."/>
            <person name="Li C."/>
            <person name="Ren X."/>
            <person name="Wang J."/>
            <person name="Wang X."/>
            <person name="Li D."/>
            <person name="Liu D."/>
            <person name="Zhang X."/>
            <person name="Ji Z."/>
            <person name="Zhao W."/>
            <person name="Sun Y."/>
            <person name="Zhang Z."/>
            <person name="Bao J."/>
            <person name="Han Y."/>
            <person name="Dong L."/>
            <person name="Ji J."/>
            <person name="Chen P."/>
            <person name="Wu S."/>
            <person name="Liu J."/>
            <person name="Xiao Y."/>
            <person name="Bu D."/>
            <person name="Tan J."/>
            <person name="Yang L."/>
            <person name="Ye C."/>
            <person name="Zhang J."/>
            <person name="Xu J."/>
            <person name="Zhou Y."/>
            <person name="Yu Y."/>
            <person name="Zhang B."/>
            <person name="Zhuang S."/>
            <person name="Wei H."/>
            <person name="Liu B."/>
            <person name="Lei M."/>
            <person name="Yu H."/>
            <person name="Li Y."/>
            <person name="Xu H."/>
            <person name="Wei S."/>
            <person name="He X."/>
            <person name="Fang L."/>
            <person name="Zhang Z."/>
            <person name="Zhang Y."/>
            <person name="Huang X."/>
            <person name="Su Z."/>
            <person name="Tong W."/>
            <person name="Li J."/>
            <person name="Tong Z."/>
            <person name="Li S."/>
            <person name="Ye J."/>
            <person name="Wang L."/>
            <person name="Fang L."/>
            <person name="Lei T."/>
            <person name="Chen C."/>
            <person name="Chen H."/>
            <person name="Xu Z."/>
            <person name="Li H."/>
            <person name="Huang H."/>
            <person name="Zhang F."/>
            <person name="Xu H."/>
            <person name="Li N."/>
            <person name="Zhao C."/>
            <person name="Li S."/>
            <person name="Dong L."/>
            <person name="Huang Y."/>
            <person name="Li L."/>
            <person name="Xi Y."/>
            <person name="Qi Q."/>
            <person name="Li W."/>
            <person name="Zhang B."/>
            <person name="Hu W."/>
            <person name="Zhang Y."/>
            <person name="Tian X."/>
            <person name="Jiao Y."/>
            <person name="Liang X."/>
            <person name="Jin J."/>
            <person name="Gao L."/>
            <person name="Zheng W."/>
            <person name="Hao B."/>
            <person name="Liu S."/>
            <person name="Wang W."/>
            <person name="Yuan L."/>
            <person name="Cao M."/>
            <person name="McDermott J."/>
            <person name="Samudrala R."/>
            <person name="Wang J."/>
            <person name="Wong G.K."/>
            <person name="Yang H."/>
        </authorList>
    </citation>
    <scope>NUCLEOTIDE SEQUENCE [LARGE SCALE GENOMIC DNA]</scope>
</reference>
<gene>
    <name evidence="2" type="ORF">OsJ_03340</name>
</gene>
<proteinExistence type="predicted"/>
<feature type="region of interest" description="Disordered" evidence="1">
    <location>
        <begin position="90"/>
        <end position="118"/>
    </location>
</feature>
<dbReference type="AlphaFoldDB" id="B9EZI9"/>
<evidence type="ECO:0000256" key="1">
    <source>
        <dbReference type="SAM" id="MobiDB-lite"/>
    </source>
</evidence>
<reference evidence="2" key="2">
    <citation type="submission" date="2008-12" db="EMBL/GenBank/DDBJ databases">
        <title>Improved gene annotation of the rice (Oryza sativa) genomes.</title>
        <authorList>
            <person name="Wang J."/>
            <person name="Li R."/>
            <person name="Fan W."/>
            <person name="Huang Q."/>
            <person name="Zhang J."/>
            <person name="Zhou Y."/>
            <person name="Hu Y."/>
            <person name="Zi S."/>
            <person name="Li J."/>
            <person name="Ni P."/>
            <person name="Zheng H."/>
            <person name="Zhang Y."/>
            <person name="Zhao M."/>
            <person name="Hao Q."/>
            <person name="McDermott J."/>
            <person name="Samudrala R."/>
            <person name="Kristiansen K."/>
            <person name="Wong G.K.-S."/>
        </authorList>
    </citation>
    <scope>NUCLEOTIDE SEQUENCE</scope>
</reference>
<dbReference type="Proteomes" id="UP000007752">
    <property type="component" value="Chromosome 1"/>
</dbReference>
<name>B9EZI9_ORYSJ</name>
<dbReference type="PANTHER" id="PTHR34541:SF2">
    <property type="entry name" value="OS01G0729900 PROTEIN"/>
    <property type="match status" value="1"/>
</dbReference>
<dbReference type="EMBL" id="CM000138">
    <property type="protein sequence ID" value="EEE55333.1"/>
    <property type="molecule type" value="Genomic_DNA"/>
</dbReference>
<sequence>MERYAVPLLILYQQHHSTSSTRNIRVDNVGNSNNFTQSGIANRERQHGTVLCLYLAGILRRNEAKSGNELGGTEGWSSDPWHGDLVRGVGGRAAARPGHRGPPRAGVHRPAPGAAAAVPVAGGVAQADSLRDRPPRGPLRRLPRCPGAGKEFFPAAAVASVIDIGGRLGQAGVEIGASVGGAVQHAVRQLPLPFRNGQIRRRKLPPQPQAPSPAAAVGEAAVGLSVERAVDRCPLEAAAAAAAAATGSAAASTVSGAVGGDDVDEEDEGFGCEIGTFGNFKKSKGTVNVSASYNTRNHDIESSVVARGDLWRLEASRSSSTSGNDSSPLYLVQLGPLLFVRDSTLLLPVHLSKQHLLWYGYDRKNGVHSLCPAFWSKHRKWLMMSMVCLNPVACSFMDLQFPNGQLTYVAGEGITASGFLPLFGGLLQAHGKYPGETRVSFSCKNKQGTRFTPMFQWPDKSLSFGVTQALAWKRSGLMVRPSVQVSLCPTFGGNDPGVRAEVIHSLKEELNVMCGLSCSRHPSAFTALSIGRSKWNGQMGSSGVVVTLETPLNNIGRPSLSVQLNGGFEI</sequence>
<accession>B9EZI9</accession>
<protein>
    <submittedName>
        <fullName evidence="2">Uncharacterized protein</fullName>
    </submittedName>
</protein>
<evidence type="ECO:0000313" key="2">
    <source>
        <dbReference type="EMBL" id="EEE55333.1"/>
    </source>
</evidence>
<organism evidence="2">
    <name type="scientific">Oryza sativa subsp. japonica</name>
    <name type="common">Rice</name>
    <dbReference type="NCBI Taxonomy" id="39947"/>
    <lineage>
        <taxon>Eukaryota</taxon>
        <taxon>Viridiplantae</taxon>
        <taxon>Streptophyta</taxon>
        <taxon>Embryophyta</taxon>
        <taxon>Tracheophyta</taxon>
        <taxon>Spermatophyta</taxon>
        <taxon>Magnoliopsida</taxon>
        <taxon>Liliopsida</taxon>
        <taxon>Poales</taxon>
        <taxon>Poaceae</taxon>
        <taxon>BOP clade</taxon>
        <taxon>Oryzoideae</taxon>
        <taxon>Oryzeae</taxon>
        <taxon>Oryzinae</taxon>
        <taxon>Oryza</taxon>
        <taxon>Oryza sativa</taxon>
    </lineage>
</organism>
<dbReference type="PANTHER" id="PTHR34541">
    <property type="entry name" value="OS01G0729900 PROTEIN"/>
    <property type="match status" value="1"/>
</dbReference>
<feature type="compositionally biased region" description="Low complexity" evidence="1">
    <location>
        <begin position="103"/>
        <end position="118"/>
    </location>
</feature>